<gene>
    <name evidence="2" type="ORF">CDAR_31211</name>
</gene>
<evidence type="ECO:0000313" key="3">
    <source>
        <dbReference type="Proteomes" id="UP001054837"/>
    </source>
</evidence>
<accession>A0AAV4V1K3</accession>
<dbReference type="Proteomes" id="UP001054837">
    <property type="component" value="Unassembled WGS sequence"/>
</dbReference>
<organism evidence="2 3">
    <name type="scientific">Caerostris darwini</name>
    <dbReference type="NCBI Taxonomy" id="1538125"/>
    <lineage>
        <taxon>Eukaryota</taxon>
        <taxon>Metazoa</taxon>
        <taxon>Ecdysozoa</taxon>
        <taxon>Arthropoda</taxon>
        <taxon>Chelicerata</taxon>
        <taxon>Arachnida</taxon>
        <taxon>Araneae</taxon>
        <taxon>Araneomorphae</taxon>
        <taxon>Entelegynae</taxon>
        <taxon>Araneoidea</taxon>
        <taxon>Araneidae</taxon>
        <taxon>Caerostris</taxon>
    </lineage>
</organism>
<name>A0AAV4V1K3_9ARAC</name>
<reference evidence="2 3" key="1">
    <citation type="submission" date="2021-06" db="EMBL/GenBank/DDBJ databases">
        <title>Caerostris darwini draft genome.</title>
        <authorList>
            <person name="Kono N."/>
            <person name="Arakawa K."/>
        </authorList>
    </citation>
    <scope>NUCLEOTIDE SEQUENCE [LARGE SCALE GENOMIC DNA]</scope>
</reference>
<sequence>MAYEFILDESERCIFSWAFYEMRDSSLFYSFGCIHFNSTLASTRFRIEPRARMTSVNFSAVVKFTLLWNYFILIRRHHGKKKVS</sequence>
<dbReference type="EMBL" id="BPLQ01012255">
    <property type="protein sequence ID" value="GIY64002.1"/>
    <property type="molecule type" value="Genomic_DNA"/>
</dbReference>
<keyword evidence="1" id="KW-0812">Transmembrane</keyword>
<feature type="transmembrane region" description="Helical" evidence="1">
    <location>
        <begin position="56"/>
        <end position="74"/>
    </location>
</feature>
<keyword evidence="1" id="KW-1133">Transmembrane helix</keyword>
<protein>
    <submittedName>
        <fullName evidence="2">Uncharacterized protein</fullName>
    </submittedName>
</protein>
<evidence type="ECO:0000256" key="1">
    <source>
        <dbReference type="SAM" id="Phobius"/>
    </source>
</evidence>
<dbReference type="AlphaFoldDB" id="A0AAV4V1K3"/>
<keyword evidence="1" id="KW-0472">Membrane</keyword>
<proteinExistence type="predicted"/>
<keyword evidence="3" id="KW-1185">Reference proteome</keyword>
<comment type="caution">
    <text evidence="2">The sequence shown here is derived from an EMBL/GenBank/DDBJ whole genome shotgun (WGS) entry which is preliminary data.</text>
</comment>
<evidence type="ECO:0000313" key="2">
    <source>
        <dbReference type="EMBL" id="GIY64002.1"/>
    </source>
</evidence>